<feature type="transmembrane region" description="Helical" evidence="1">
    <location>
        <begin position="31"/>
        <end position="52"/>
    </location>
</feature>
<proteinExistence type="predicted"/>
<feature type="transmembrane region" description="Helical" evidence="1">
    <location>
        <begin position="118"/>
        <end position="140"/>
    </location>
</feature>
<dbReference type="AlphaFoldDB" id="A0A6I2F4V6"/>
<evidence type="ECO:0000256" key="1">
    <source>
        <dbReference type="SAM" id="Phobius"/>
    </source>
</evidence>
<feature type="transmembrane region" description="Helical" evidence="1">
    <location>
        <begin position="84"/>
        <end position="106"/>
    </location>
</feature>
<gene>
    <name evidence="2" type="ORF">GE115_02600</name>
</gene>
<keyword evidence="1" id="KW-0472">Membrane</keyword>
<keyword evidence="1" id="KW-1133">Transmembrane helix</keyword>
<organism evidence="2 3">
    <name type="scientific">Agromyces agglutinans</name>
    <dbReference type="NCBI Taxonomy" id="2662258"/>
    <lineage>
        <taxon>Bacteria</taxon>
        <taxon>Bacillati</taxon>
        <taxon>Actinomycetota</taxon>
        <taxon>Actinomycetes</taxon>
        <taxon>Micrococcales</taxon>
        <taxon>Microbacteriaceae</taxon>
        <taxon>Agromyces</taxon>
    </lineage>
</organism>
<dbReference type="EMBL" id="WJIF01000001">
    <property type="protein sequence ID" value="MRG58767.1"/>
    <property type="molecule type" value="Genomic_DNA"/>
</dbReference>
<dbReference type="RefSeq" id="WP_153683192.1">
    <property type="nucleotide sequence ID" value="NZ_WJIF01000001.1"/>
</dbReference>
<evidence type="ECO:0000313" key="3">
    <source>
        <dbReference type="Proteomes" id="UP000431080"/>
    </source>
</evidence>
<name>A0A6I2F4V6_9MICO</name>
<reference evidence="2 3" key="1">
    <citation type="submission" date="2019-10" db="EMBL/GenBank/DDBJ databases">
        <authorList>
            <person name="Nie G."/>
            <person name="Ming H."/>
            <person name="Yi B."/>
        </authorList>
    </citation>
    <scope>NUCLEOTIDE SEQUENCE [LARGE SCALE GENOMIC DNA]</scope>
    <source>
        <strain evidence="2 3">CFH 90414</strain>
    </source>
</reference>
<protein>
    <submittedName>
        <fullName evidence="2">Uncharacterized protein</fullName>
    </submittedName>
</protein>
<sequence length="190" mass="20066">MTKDGTVDMGSADDVEVEDGIHRRVRQLERITTLWTAAVAGTLTGFGLLVPFTTGRITGDPASVSIAEYAVLVLSGRSDPGDPFSFMIGLGILGLALVLIVGSWNSAALAVGDQGGDVLVRICAVLALVGCAVLWALLMLGVATDGWRIDVGLPLLTLAAVILTIFGFAGAYRRMRNPTRRTRTPDRGER</sequence>
<dbReference type="Proteomes" id="UP000431080">
    <property type="component" value="Unassembled WGS sequence"/>
</dbReference>
<comment type="caution">
    <text evidence="2">The sequence shown here is derived from an EMBL/GenBank/DDBJ whole genome shotgun (WGS) entry which is preliminary data.</text>
</comment>
<feature type="transmembrane region" description="Helical" evidence="1">
    <location>
        <begin position="152"/>
        <end position="172"/>
    </location>
</feature>
<evidence type="ECO:0000313" key="2">
    <source>
        <dbReference type="EMBL" id="MRG58767.1"/>
    </source>
</evidence>
<keyword evidence="1" id="KW-0812">Transmembrane</keyword>
<accession>A0A6I2F4V6</accession>
<keyword evidence="3" id="KW-1185">Reference proteome</keyword>